<keyword evidence="2" id="KW-0723">Serine/threonine-protein kinase</keyword>
<organism evidence="9 10">
    <name type="scientific">Streptacidiphilus monticola</name>
    <dbReference type="NCBI Taxonomy" id="2161674"/>
    <lineage>
        <taxon>Bacteria</taxon>
        <taxon>Bacillati</taxon>
        <taxon>Actinomycetota</taxon>
        <taxon>Actinomycetes</taxon>
        <taxon>Kitasatosporales</taxon>
        <taxon>Streptomycetaceae</taxon>
        <taxon>Streptacidiphilus</taxon>
    </lineage>
</organism>
<dbReference type="PANTHER" id="PTHR43289:SF6">
    <property type="entry name" value="SERINE_THREONINE-PROTEIN KINASE NEKL-3"/>
    <property type="match status" value="1"/>
</dbReference>
<evidence type="ECO:0000313" key="9">
    <source>
        <dbReference type="EMBL" id="MFC5906910.1"/>
    </source>
</evidence>
<keyword evidence="5" id="KW-0418">Kinase</keyword>
<evidence type="ECO:0000256" key="1">
    <source>
        <dbReference type="ARBA" id="ARBA00012513"/>
    </source>
</evidence>
<evidence type="ECO:0000256" key="6">
    <source>
        <dbReference type="ARBA" id="ARBA00022840"/>
    </source>
</evidence>
<dbReference type="InterPro" id="IPR000719">
    <property type="entry name" value="Prot_kinase_dom"/>
</dbReference>
<feature type="transmembrane region" description="Helical" evidence="7">
    <location>
        <begin position="351"/>
        <end position="373"/>
    </location>
</feature>
<keyword evidence="4" id="KW-0547">Nucleotide-binding</keyword>
<dbReference type="SUPFAM" id="SSF56112">
    <property type="entry name" value="Protein kinase-like (PK-like)"/>
    <property type="match status" value="1"/>
</dbReference>
<keyword evidence="7" id="KW-1133">Transmembrane helix</keyword>
<gene>
    <name evidence="9" type="ORF">ACFP3V_06745</name>
</gene>
<feature type="domain" description="Protein kinase" evidence="8">
    <location>
        <begin position="7"/>
        <end position="304"/>
    </location>
</feature>
<keyword evidence="10" id="KW-1185">Reference proteome</keyword>
<dbReference type="Proteomes" id="UP001596174">
    <property type="component" value="Unassembled WGS sequence"/>
</dbReference>
<reference evidence="10" key="1">
    <citation type="journal article" date="2019" name="Int. J. Syst. Evol. Microbiol.">
        <title>The Global Catalogue of Microorganisms (GCM) 10K type strain sequencing project: providing services to taxonomists for standard genome sequencing and annotation.</title>
        <authorList>
            <consortium name="The Broad Institute Genomics Platform"/>
            <consortium name="The Broad Institute Genome Sequencing Center for Infectious Disease"/>
            <person name="Wu L."/>
            <person name="Ma J."/>
        </authorList>
    </citation>
    <scope>NUCLEOTIDE SEQUENCE [LARGE SCALE GENOMIC DNA]</scope>
    <source>
        <strain evidence="10">JCM 4816</strain>
    </source>
</reference>
<evidence type="ECO:0000259" key="8">
    <source>
        <dbReference type="PROSITE" id="PS50011"/>
    </source>
</evidence>
<evidence type="ECO:0000256" key="4">
    <source>
        <dbReference type="ARBA" id="ARBA00022741"/>
    </source>
</evidence>
<keyword evidence="3" id="KW-0808">Transferase</keyword>
<evidence type="ECO:0000256" key="7">
    <source>
        <dbReference type="SAM" id="Phobius"/>
    </source>
</evidence>
<sequence length="376" mass="38706">MSARAGLLAGRYLVTGRRGAGLEARDERSGAPVLLEELPLPEVVSPYDQLAAPAGLDEASGRALAHAAFVAETVPDHPRLCQAFQVFAEDGRLWVAGELVPGQSLAELLRAGPLSPYRAAELGHDLAAALSAVHRMGLVHGNVTPMSVTVCEDGTALLGGLALGAAQEALCGGPGLEEAGAGVSTALWNPARVRARDARAVIVGAVPERWAPEQAGVVEGAGLPVGTAADSWALGVLLHRAVTGEPPFPEGDAAALIAAVRGGAAYSAPRAAGPLAPLLARLLDADPLRRPDAVQVRAELRELLVRAPEPLEVLPTAAALLPGQRDERARVVRREQPVHHAAKRRRGSGALLGPLLVGGIVAVVVLVLLLAALTSR</sequence>
<dbReference type="PANTHER" id="PTHR43289">
    <property type="entry name" value="MITOGEN-ACTIVATED PROTEIN KINASE KINASE KINASE 20-RELATED"/>
    <property type="match status" value="1"/>
</dbReference>
<evidence type="ECO:0000256" key="3">
    <source>
        <dbReference type="ARBA" id="ARBA00022679"/>
    </source>
</evidence>
<comment type="caution">
    <text evidence="9">The sequence shown here is derived from an EMBL/GenBank/DDBJ whole genome shotgun (WGS) entry which is preliminary data.</text>
</comment>
<keyword evidence="7" id="KW-0472">Membrane</keyword>
<dbReference type="SMART" id="SM00220">
    <property type="entry name" value="S_TKc"/>
    <property type="match status" value="1"/>
</dbReference>
<evidence type="ECO:0000256" key="2">
    <source>
        <dbReference type="ARBA" id="ARBA00022527"/>
    </source>
</evidence>
<dbReference type="RefSeq" id="WP_380580797.1">
    <property type="nucleotide sequence ID" value="NZ_JBHSQJ010000021.1"/>
</dbReference>
<proteinExistence type="predicted"/>
<name>A0ABW1FYW3_9ACTN</name>
<keyword evidence="7" id="KW-0812">Transmembrane</keyword>
<dbReference type="EMBL" id="JBHSQJ010000021">
    <property type="protein sequence ID" value="MFC5906910.1"/>
    <property type="molecule type" value="Genomic_DNA"/>
</dbReference>
<dbReference type="PROSITE" id="PS50011">
    <property type="entry name" value="PROTEIN_KINASE_DOM"/>
    <property type="match status" value="1"/>
</dbReference>
<dbReference type="Gene3D" id="1.10.510.10">
    <property type="entry name" value="Transferase(Phosphotransferase) domain 1"/>
    <property type="match status" value="1"/>
</dbReference>
<evidence type="ECO:0000256" key="5">
    <source>
        <dbReference type="ARBA" id="ARBA00022777"/>
    </source>
</evidence>
<dbReference type="InterPro" id="IPR011009">
    <property type="entry name" value="Kinase-like_dom_sf"/>
</dbReference>
<accession>A0ABW1FYW3</accession>
<protein>
    <recommendedName>
        <fullName evidence="1">non-specific serine/threonine protein kinase</fullName>
        <ecNumber evidence="1">2.7.11.1</ecNumber>
    </recommendedName>
</protein>
<evidence type="ECO:0000313" key="10">
    <source>
        <dbReference type="Proteomes" id="UP001596174"/>
    </source>
</evidence>
<dbReference type="EC" id="2.7.11.1" evidence="1"/>
<keyword evidence="6" id="KW-0067">ATP-binding</keyword>